<keyword evidence="2" id="KW-1185">Reference proteome</keyword>
<reference evidence="1" key="1">
    <citation type="submission" date="2020-08" db="EMBL/GenBank/DDBJ databases">
        <title>Multicomponent nature underlies the extraordinary mechanical properties of spider dragline silk.</title>
        <authorList>
            <person name="Kono N."/>
            <person name="Nakamura H."/>
            <person name="Mori M."/>
            <person name="Yoshida Y."/>
            <person name="Ohtoshi R."/>
            <person name="Malay A.D."/>
            <person name="Moran D.A.P."/>
            <person name="Tomita M."/>
            <person name="Numata K."/>
            <person name="Arakawa K."/>
        </authorList>
    </citation>
    <scope>NUCLEOTIDE SEQUENCE</scope>
</reference>
<sequence length="89" mass="10048">MRNQLISPTGHKEGQTPFTTKHSLEQQNHFEVVCNPFSLSFRWRVVVYARGSDPIASAESESLMERFGWTINKPPGPTLETGLDLFCVP</sequence>
<gene>
    <name evidence="1" type="ORF">TNIN_222731</name>
</gene>
<protein>
    <submittedName>
        <fullName evidence="1">Uncharacterized protein</fullName>
    </submittedName>
</protein>
<organism evidence="1 2">
    <name type="scientific">Trichonephila inaurata madagascariensis</name>
    <dbReference type="NCBI Taxonomy" id="2747483"/>
    <lineage>
        <taxon>Eukaryota</taxon>
        <taxon>Metazoa</taxon>
        <taxon>Ecdysozoa</taxon>
        <taxon>Arthropoda</taxon>
        <taxon>Chelicerata</taxon>
        <taxon>Arachnida</taxon>
        <taxon>Araneae</taxon>
        <taxon>Araneomorphae</taxon>
        <taxon>Entelegynae</taxon>
        <taxon>Araneoidea</taxon>
        <taxon>Nephilidae</taxon>
        <taxon>Trichonephila</taxon>
        <taxon>Trichonephila inaurata</taxon>
    </lineage>
</organism>
<dbReference type="EMBL" id="BMAV01006536">
    <property type="protein sequence ID" value="GFY48571.1"/>
    <property type="molecule type" value="Genomic_DNA"/>
</dbReference>
<evidence type="ECO:0000313" key="2">
    <source>
        <dbReference type="Proteomes" id="UP000886998"/>
    </source>
</evidence>
<comment type="caution">
    <text evidence="1">The sequence shown here is derived from an EMBL/GenBank/DDBJ whole genome shotgun (WGS) entry which is preliminary data.</text>
</comment>
<name>A0A8X7BXD0_9ARAC</name>
<proteinExistence type="predicted"/>
<dbReference type="Proteomes" id="UP000886998">
    <property type="component" value="Unassembled WGS sequence"/>
</dbReference>
<dbReference type="AlphaFoldDB" id="A0A8X7BXD0"/>
<accession>A0A8X7BXD0</accession>
<evidence type="ECO:0000313" key="1">
    <source>
        <dbReference type="EMBL" id="GFY48571.1"/>
    </source>
</evidence>